<feature type="transmembrane region" description="Helical" evidence="1">
    <location>
        <begin position="47"/>
        <end position="69"/>
    </location>
</feature>
<evidence type="ECO:0000256" key="1">
    <source>
        <dbReference type="SAM" id="Phobius"/>
    </source>
</evidence>
<proteinExistence type="predicted"/>
<keyword evidence="1" id="KW-0472">Membrane</keyword>
<reference evidence="2 3" key="1">
    <citation type="submission" date="2016-04" db="EMBL/GenBank/DDBJ databases">
        <title>Complete genome sequence of natural rubber-degrading, novel Gram-negative bacterium, Rhizobacter gummiphilus strain NS21.</title>
        <authorList>
            <person name="Tabata M."/>
            <person name="Kasai D."/>
            <person name="Fukuda M."/>
        </authorList>
    </citation>
    <scope>NUCLEOTIDE SEQUENCE [LARGE SCALE GENOMIC DNA]</scope>
    <source>
        <strain evidence="2 3">NS21</strain>
    </source>
</reference>
<keyword evidence="3" id="KW-1185">Reference proteome</keyword>
<dbReference type="PROSITE" id="PS51257">
    <property type="entry name" value="PROKAR_LIPOPROTEIN"/>
    <property type="match status" value="1"/>
</dbReference>
<dbReference type="STRING" id="946333.A4W93_19060"/>
<organism evidence="2 3">
    <name type="scientific">Piscinibacter gummiphilus</name>
    <dbReference type="NCBI Taxonomy" id="946333"/>
    <lineage>
        <taxon>Bacteria</taxon>
        <taxon>Pseudomonadati</taxon>
        <taxon>Pseudomonadota</taxon>
        <taxon>Betaproteobacteria</taxon>
        <taxon>Burkholderiales</taxon>
        <taxon>Sphaerotilaceae</taxon>
        <taxon>Piscinibacter</taxon>
    </lineage>
</organism>
<keyword evidence="1" id="KW-1133">Transmembrane helix</keyword>
<evidence type="ECO:0000313" key="3">
    <source>
        <dbReference type="Proteomes" id="UP000193427"/>
    </source>
</evidence>
<dbReference type="Proteomes" id="UP000193427">
    <property type="component" value="Chromosome"/>
</dbReference>
<dbReference type="AlphaFoldDB" id="A0A1W6LC54"/>
<dbReference type="KEGG" id="rgu:A4W93_19060"/>
<gene>
    <name evidence="2" type="ORF">A4W93_19060</name>
</gene>
<keyword evidence="1" id="KW-0812">Transmembrane</keyword>
<sequence length="141" mass="14809">MPNLRPSRATLVVLLTLAVVASACCFWVISADVDCGVDRWVCGELMGAGGVAVVAGFGFAALFTSAVVLTSLAISCIHRRAKVLESGRRAWLVSAVLAVSHFLAFGLLALLGALPVGWEWWQGAFGVLAPLDRGPVTLMVQ</sequence>
<name>A0A1W6LC54_9BURK</name>
<dbReference type="RefSeq" id="WP_085752120.1">
    <property type="nucleotide sequence ID" value="NZ_CP015118.1"/>
</dbReference>
<feature type="transmembrane region" description="Helical" evidence="1">
    <location>
        <begin position="90"/>
        <end position="114"/>
    </location>
</feature>
<dbReference type="EMBL" id="CP015118">
    <property type="protein sequence ID" value="ARN21826.1"/>
    <property type="molecule type" value="Genomic_DNA"/>
</dbReference>
<accession>A0A1W6LC54</accession>
<evidence type="ECO:0000313" key="2">
    <source>
        <dbReference type="EMBL" id="ARN21826.1"/>
    </source>
</evidence>
<protein>
    <submittedName>
        <fullName evidence="2">Uncharacterized protein</fullName>
    </submittedName>
</protein>